<gene>
    <name evidence="2" type="ORF">CRD36_04305</name>
</gene>
<comment type="caution">
    <text evidence="2">The sequence shown here is derived from an EMBL/GenBank/DDBJ whole genome shotgun (WGS) entry which is preliminary data.</text>
</comment>
<protein>
    <recommendedName>
        <fullName evidence="1">Alpha-L-glutamate ligase-related protein ATP-grasp domain-containing protein</fullName>
    </recommendedName>
</protein>
<dbReference type="Pfam" id="PF14397">
    <property type="entry name" value="ATPgrasp_ST"/>
    <property type="match status" value="1"/>
</dbReference>
<accession>A0A2G4YU94</accession>
<evidence type="ECO:0000313" key="2">
    <source>
        <dbReference type="EMBL" id="PHZ85904.1"/>
    </source>
</evidence>
<dbReference type="InterPro" id="IPR039523">
    <property type="entry name" value="RimK-rel_E_lig_ATP-grasp"/>
</dbReference>
<sequence>MLTKIIHKTSHAYKLCHSRAKEGHLSTFRQICEITYLQATQGIGYWHYHSARMWHKDSKWRDKLNMLGSRQFVKRIFQLNQWKYHGVSQYKPFEKAYFKLFNIPTARHLGTFNQDWGVTEDGKPLKSKLDLKELLQKHIGEKVCFKMVVGHGGQGFKAFEIMENGTELMAHHLSTQQDYSLPELVNLLQDENPAGWVIEDYIQQHPGMAEFNPTSLNTIRMFVYENNQGECVSLGSYLRIGAEGSLIDSLEGGGFGVEVDHRTGELIKDCIFCISDDHPLMFPDKDTATIKGNRIPFWKEAEEMGLKALRCYPNTRFLGLDISITEEGPVMIEMNILPSYLGLVWLRLKTKILLFQ</sequence>
<dbReference type="SUPFAM" id="SSF56059">
    <property type="entry name" value="Glutathione synthetase ATP-binding domain-like"/>
    <property type="match status" value="1"/>
</dbReference>
<keyword evidence="3" id="KW-1185">Reference proteome</keyword>
<feature type="domain" description="Alpha-L-glutamate ligase-related protein ATP-grasp" evidence="1">
    <location>
        <begin position="122"/>
        <end position="339"/>
    </location>
</feature>
<dbReference type="EMBL" id="PDEM01000009">
    <property type="protein sequence ID" value="PHZ85904.1"/>
    <property type="molecule type" value="Genomic_DNA"/>
</dbReference>
<dbReference type="Proteomes" id="UP000229730">
    <property type="component" value="Unassembled WGS sequence"/>
</dbReference>
<evidence type="ECO:0000259" key="1">
    <source>
        <dbReference type="Pfam" id="PF14397"/>
    </source>
</evidence>
<dbReference type="OrthoDB" id="8736147at2"/>
<organism evidence="2 3">
    <name type="scientific">Paremcibacter congregatus</name>
    <dbReference type="NCBI Taxonomy" id="2043170"/>
    <lineage>
        <taxon>Bacteria</taxon>
        <taxon>Pseudomonadati</taxon>
        <taxon>Pseudomonadota</taxon>
        <taxon>Alphaproteobacteria</taxon>
        <taxon>Emcibacterales</taxon>
        <taxon>Emcibacteraceae</taxon>
        <taxon>Paremcibacter</taxon>
    </lineage>
</organism>
<dbReference type="InParanoid" id="A0A2G4YU94"/>
<reference evidence="2 3" key="1">
    <citation type="submission" date="2017-10" db="EMBL/GenBank/DDBJ databases">
        <title>Frigbacter circumglobatus gen. nov. sp. nov., isolated from sediment cultured in situ.</title>
        <authorList>
            <person name="Zhao Z."/>
        </authorList>
    </citation>
    <scope>NUCLEOTIDE SEQUENCE [LARGE SCALE GENOMIC DNA]</scope>
    <source>
        <strain evidence="2 3">ZYL</strain>
    </source>
</reference>
<proteinExistence type="predicted"/>
<evidence type="ECO:0000313" key="3">
    <source>
        <dbReference type="Proteomes" id="UP000229730"/>
    </source>
</evidence>
<dbReference type="AlphaFoldDB" id="A0A2G4YU94"/>
<dbReference type="RefSeq" id="WP_099471489.1">
    <property type="nucleotide sequence ID" value="NZ_CP041025.1"/>
</dbReference>
<name>A0A2G4YU94_9PROT</name>